<keyword evidence="3" id="KW-1185">Reference proteome</keyword>
<dbReference type="Proteomes" id="UP000536509">
    <property type="component" value="Unassembled WGS sequence"/>
</dbReference>
<comment type="caution">
    <text evidence="2">The sequence shown here is derived from an EMBL/GenBank/DDBJ whole genome shotgun (WGS) entry which is preliminary data.</text>
</comment>
<reference evidence="2 3" key="1">
    <citation type="submission" date="2020-05" db="EMBL/GenBank/DDBJ databases">
        <title>Draft genome of Flavobacterium sp. IMCC34852.</title>
        <authorList>
            <person name="Song J."/>
            <person name="Cho J.-C."/>
        </authorList>
    </citation>
    <scope>NUCLEOTIDE SEQUENCE [LARGE SCALE GENOMIC DNA]</scope>
    <source>
        <strain evidence="2 3">IMCC34852</strain>
    </source>
</reference>
<sequence length="90" mass="9982">MEQQFEVENIKCGGCMNSIKTALLKLEGVTGVEIDKEIDTVLVNGDFNREAIVEKLNDLGYPEKGNNTLIRKAKSYVNCAIGRMTDNTND</sequence>
<dbReference type="InterPro" id="IPR006121">
    <property type="entry name" value="HMA_dom"/>
</dbReference>
<dbReference type="InterPro" id="IPR036163">
    <property type="entry name" value="HMA_dom_sf"/>
</dbReference>
<dbReference type="Gene3D" id="3.30.70.100">
    <property type="match status" value="1"/>
</dbReference>
<accession>A0A7Y3RA66</accession>
<gene>
    <name evidence="2" type="ORF">HKT18_11105</name>
</gene>
<feature type="domain" description="HMA" evidence="1">
    <location>
        <begin position="1"/>
        <end position="64"/>
    </location>
</feature>
<dbReference type="RefSeq" id="WP_171222927.1">
    <property type="nucleotide sequence ID" value="NZ_CP121446.1"/>
</dbReference>
<dbReference type="PROSITE" id="PS50846">
    <property type="entry name" value="HMA_2"/>
    <property type="match status" value="1"/>
</dbReference>
<dbReference type="AlphaFoldDB" id="A0A7Y3RA66"/>
<dbReference type="GO" id="GO:0046872">
    <property type="term" value="F:metal ion binding"/>
    <property type="evidence" value="ECO:0007669"/>
    <property type="project" value="InterPro"/>
</dbReference>
<name>A0A7Y3RA66_9FLAO</name>
<dbReference type="CDD" id="cd00371">
    <property type="entry name" value="HMA"/>
    <property type="match status" value="1"/>
</dbReference>
<protein>
    <submittedName>
        <fullName evidence="2">Heavy-metal-associated domain-containing protein</fullName>
    </submittedName>
</protein>
<evidence type="ECO:0000313" key="2">
    <source>
        <dbReference type="EMBL" id="NNT72764.1"/>
    </source>
</evidence>
<organism evidence="2 3">
    <name type="scientific">Flavobacterium rivulicola</name>
    <dbReference type="NCBI Taxonomy" id="2732161"/>
    <lineage>
        <taxon>Bacteria</taxon>
        <taxon>Pseudomonadati</taxon>
        <taxon>Bacteroidota</taxon>
        <taxon>Flavobacteriia</taxon>
        <taxon>Flavobacteriales</taxon>
        <taxon>Flavobacteriaceae</taxon>
        <taxon>Flavobacterium</taxon>
    </lineage>
</organism>
<proteinExistence type="predicted"/>
<dbReference type="Pfam" id="PF00403">
    <property type="entry name" value="HMA"/>
    <property type="match status" value="1"/>
</dbReference>
<dbReference type="EMBL" id="JABEVX010000007">
    <property type="protein sequence ID" value="NNT72764.1"/>
    <property type="molecule type" value="Genomic_DNA"/>
</dbReference>
<dbReference type="SUPFAM" id="SSF55008">
    <property type="entry name" value="HMA, heavy metal-associated domain"/>
    <property type="match status" value="1"/>
</dbReference>
<evidence type="ECO:0000259" key="1">
    <source>
        <dbReference type="PROSITE" id="PS50846"/>
    </source>
</evidence>
<evidence type="ECO:0000313" key="3">
    <source>
        <dbReference type="Proteomes" id="UP000536509"/>
    </source>
</evidence>